<feature type="transmembrane region" description="Helical" evidence="1">
    <location>
        <begin position="35"/>
        <end position="53"/>
    </location>
</feature>
<feature type="transmembrane region" description="Helical" evidence="1">
    <location>
        <begin position="129"/>
        <end position="150"/>
    </location>
</feature>
<keyword evidence="1" id="KW-1133">Transmembrane helix</keyword>
<evidence type="ECO:0000313" key="3">
    <source>
        <dbReference type="Proteomes" id="UP000480178"/>
    </source>
</evidence>
<organism evidence="2 3">
    <name type="scientific">Rhodocytophaga rosea</name>
    <dbReference type="NCBI Taxonomy" id="2704465"/>
    <lineage>
        <taxon>Bacteria</taxon>
        <taxon>Pseudomonadati</taxon>
        <taxon>Bacteroidota</taxon>
        <taxon>Cytophagia</taxon>
        <taxon>Cytophagales</taxon>
        <taxon>Rhodocytophagaceae</taxon>
        <taxon>Rhodocytophaga</taxon>
    </lineage>
</organism>
<feature type="transmembrane region" description="Helical" evidence="1">
    <location>
        <begin position="229"/>
        <end position="247"/>
    </location>
</feature>
<protein>
    <submittedName>
        <fullName evidence="2">ZIP family zinc transporter</fullName>
    </submittedName>
</protein>
<evidence type="ECO:0000256" key="1">
    <source>
        <dbReference type="SAM" id="Phobius"/>
    </source>
</evidence>
<keyword evidence="3" id="KW-1185">Reference proteome</keyword>
<evidence type="ECO:0000313" key="2">
    <source>
        <dbReference type="EMBL" id="QHT65637.1"/>
    </source>
</evidence>
<name>A0A6C0GCL3_9BACT</name>
<sequence length="271" mass="28079">MLPVWLQAGLYGLLAGSALLIGAAIGYFASIPDRVVAGIMAFGSGVLISALSFELVEEAYRQGGSQATAIGFFAGAIIYSIANWLLTHKGAKHRKRSNNLQPSEKEVNGSGMALAMGALVDGIPESIVIGVSMIAGGAVSMVTVIAIFLSNLPEGLSSAAGMKQSGRSKQYIFGVWGTIAFISALASLMGCSVFSHFSPGVIAATTAIAAGAVLSMLADTMIPEAFEKVHNFTGLIMVSGFMVAYLLSKMETHTGVAAAMHSLHQLFFPAL</sequence>
<feature type="transmembrane region" description="Helical" evidence="1">
    <location>
        <begin position="196"/>
        <end position="217"/>
    </location>
</feature>
<feature type="transmembrane region" description="Helical" evidence="1">
    <location>
        <begin position="171"/>
        <end position="190"/>
    </location>
</feature>
<gene>
    <name evidence="2" type="ORF">GXP67_02625</name>
</gene>
<dbReference type="Proteomes" id="UP000480178">
    <property type="component" value="Chromosome"/>
</dbReference>
<dbReference type="KEGG" id="rhoz:GXP67_02625"/>
<dbReference type="EMBL" id="CP048222">
    <property type="protein sequence ID" value="QHT65637.1"/>
    <property type="molecule type" value="Genomic_DNA"/>
</dbReference>
<dbReference type="AlphaFoldDB" id="A0A6C0GCL3"/>
<dbReference type="RefSeq" id="WP_162441719.1">
    <property type="nucleotide sequence ID" value="NZ_CP048222.1"/>
</dbReference>
<reference evidence="2 3" key="1">
    <citation type="submission" date="2020-01" db="EMBL/GenBank/DDBJ databases">
        <authorList>
            <person name="Kim M.K."/>
        </authorList>
    </citation>
    <scope>NUCLEOTIDE SEQUENCE [LARGE SCALE GENOMIC DNA]</scope>
    <source>
        <strain evidence="2 3">172606-1</strain>
    </source>
</reference>
<proteinExistence type="predicted"/>
<keyword evidence="1" id="KW-0812">Transmembrane</keyword>
<accession>A0A6C0GCL3</accession>
<feature type="transmembrane region" description="Helical" evidence="1">
    <location>
        <begin position="65"/>
        <end position="86"/>
    </location>
</feature>
<keyword evidence="1" id="KW-0472">Membrane</keyword>
<feature type="transmembrane region" description="Helical" evidence="1">
    <location>
        <begin position="6"/>
        <end position="28"/>
    </location>
</feature>